<dbReference type="AlphaFoldDB" id="A0A9P4MKA0"/>
<dbReference type="PANTHER" id="PTHR39597:SF1">
    <property type="entry name" value="UBA DOMAIN-CONTAINING PROTEIN RUP1"/>
    <property type="match status" value="1"/>
</dbReference>
<dbReference type="InterPro" id="IPR055335">
    <property type="entry name" value="Ucp6/RUP1"/>
</dbReference>
<keyword evidence="3" id="KW-1185">Reference proteome</keyword>
<dbReference type="EMBL" id="ML996081">
    <property type="protein sequence ID" value="KAF2157995.1"/>
    <property type="molecule type" value="Genomic_DNA"/>
</dbReference>
<dbReference type="OrthoDB" id="4489171at2759"/>
<accession>A0A9P4MKA0</accession>
<dbReference type="Pfam" id="PF14555">
    <property type="entry name" value="UBA_4"/>
    <property type="match status" value="1"/>
</dbReference>
<feature type="region of interest" description="Disordered" evidence="1">
    <location>
        <begin position="854"/>
        <end position="876"/>
    </location>
</feature>
<protein>
    <recommendedName>
        <fullName evidence="4">UBA domain-containing protein</fullName>
    </recommendedName>
</protein>
<evidence type="ECO:0008006" key="4">
    <source>
        <dbReference type="Google" id="ProtNLM"/>
    </source>
</evidence>
<sequence length="876" mass="96440">MAVEPTEENINLVAEVTQADRETARRYLKAKSNNAENAISALLDGEDISKAEAELKWDDGAWSADRDGGYTYGTNPGKSRPLVDHVGGEVGVSEAYPDVHLPAYNEGNLAPLGSSAVPTRGSSPVPSLRRPQTKAEEDEEMERALANSRQNITYNSQESGIVTVSDFHPATKAHYDPSRWAMTLHGSSNTHEAKEIVLDVDVAERRNQDGQPRFFKHLPSGDYLPSLLTIAHSIPAAREAMLLRSHVQPSYGQDSEWWRGQAIRLPRIVNTEDGSPADATAAENEDIVNEVQRLMAFLDGSDRSYGCIDNLTALVTARARKENTTSETVMDQTLQSWESAVCALQGGDHGVSSLFHSIVGTNHPSGNPSQDMWSLPLSISEDDRRRLGELTLADVMDSTLWDTDLEDENIYDTFMERCADILPMRVMQDSTSRSNLGLVVPAEIYVDKYLKENINSSRVVRRDIAATRKRISQLETLHSSISDVPNATGQGSTSALELIQRTCGLFSGVSRDAVLADYEARGIELPSGALDRPASEQSAHEAMTSRLDDLWSKIGSKLKVLEDEKIKARDLLAKLSQENPPGLEGSNLKHHYTLRGVSTKPNVTYILRRKPEKAAARSDPDLMDISSDPAQTKQQEGEDDPMADPDAPPGWMWWRIEFDSTHTPGRIMKTESTQDDVLRAVELEHSSALLVYASDRAMDFPSDLALPASLKTFVATDNNFFQQEMDQQDDDQWAHSGSTGARQDWGPVYVGDSTHSRSRRSSQGSTMVNFDEGDESGNGFVPSHEMDEAPPYSFSDGAHYGYENEKEGYPAKPTWDRVSPEAHEIHLDDTHDEGVEMTETGKGLLADSIKAGNRQSVTMGDLSESEVAGVPEGHSK</sequence>
<feature type="region of interest" description="Disordered" evidence="1">
    <location>
        <begin position="611"/>
        <end position="648"/>
    </location>
</feature>
<dbReference type="GO" id="GO:0005829">
    <property type="term" value="C:cytosol"/>
    <property type="evidence" value="ECO:0007669"/>
    <property type="project" value="TreeGrafter"/>
</dbReference>
<reference evidence="2" key="1">
    <citation type="journal article" date="2020" name="Stud. Mycol.">
        <title>101 Dothideomycetes genomes: a test case for predicting lifestyles and emergence of pathogens.</title>
        <authorList>
            <person name="Haridas S."/>
            <person name="Albert R."/>
            <person name="Binder M."/>
            <person name="Bloem J."/>
            <person name="Labutti K."/>
            <person name="Salamov A."/>
            <person name="Andreopoulos B."/>
            <person name="Baker S."/>
            <person name="Barry K."/>
            <person name="Bills G."/>
            <person name="Bluhm B."/>
            <person name="Cannon C."/>
            <person name="Castanera R."/>
            <person name="Culley D."/>
            <person name="Daum C."/>
            <person name="Ezra D."/>
            <person name="Gonzalez J."/>
            <person name="Henrissat B."/>
            <person name="Kuo A."/>
            <person name="Liang C."/>
            <person name="Lipzen A."/>
            <person name="Lutzoni F."/>
            <person name="Magnuson J."/>
            <person name="Mondo S."/>
            <person name="Nolan M."/>
            <person name="Ohm R."/>
            <person name="Pangilinan J."/>
            <person name="Park H.-J."/>
            <person name="Ramirez L."/>
            <person name="Alfaro M."/>
            <person name="Sun H."/>
            <person name="Tritt A."/>
            <person name="Yoshinaga Y."/>
            <person name="Zwiers L.-H."/>
            <person name="Turgeon B."/>
            <person name="Goodwin S."/>
            <person name="Spatafora J."/>
            <person name="Crous P."/>
            <person name="Grigoriev I."/>
        </authorList>
    </citation>
    <scope>NUCLEOTIDE SEQUENCE</scope>
    <source>
        <strain evidence="2">CBS 260.36</strain>
    </source>
</reference>
<comment type="caution">
    <text evidence="2">The sequence shown here is derived from an EMBL/GenBank/DDBJ whole genome shotgun (WGS) entry which is preliminary data.</text>
</comment>
<organism evidence="2 3">
    <name type="scientific">Myriangium duriaei CBS 260.36</name>
    <dbReference type="NCBI Taxonomy" id="1168546"/>
    <lineage>
        <taxon>Eukaryota</taxon>
        <taxon>Fungi</taxon>
        <taxon>Dikarya</taxon>
        <taxon>Ascomycota</taxon>
        <taxon>Pezizomycotina</taxon>
        <taxon>Dothideomycetes</taxon>
        <taxon>Dothideomycetidae</taxon>
        <taxon>Myriangiales</taxon>
        <taxon>Myriangiaceae</taxon>
        <taxon>Myriangium</taxon>
    </lineage>
</organism>
<evidence type="ECO:0000256" key="1">
    <source>
        <dbReference type="SAM" id="MobiDB-lite"/>
    </source>
</evidence>
<dbReference type="GO" id="GO:0016579">
    <property type="term" value="P:protein deubiquitination"/>
    <property type="evidence" value="ECO:0007669"/>
    <property type="project" value="TreeGrafter"/>
</dbReference>
<name>A0A9P4MKA0_9PEZI</name>
<gene>
    <name evidence="2" type="ORF">K461DRAFT_290254</name>
</gene>
<feature type="compositionally biased region" description="Polar residues" evidence="1">
    <location>
        <begin position="116"/>
        <end position="125"/>
    </location>
</feature>
<evidence type="ECO:0000313" key="2">
    <source>
        <dbReference type="EMBL" id="KAF2157995.1"/>
    </source>
</evidence>
<feature type="region of interest" description="Disordered" evidence="1">
    <location>
        <begin position="112"/>
        <end position="138"/>
    </location>
</feature>
<dbReference type="GO" id="GO:0005634">
    <property type="term" value="C:nucleus"/>
    <property type="evidence" value="ECO:0007669"/>
    <property type="project" value="TreeGrafter"/>
</dbReference>
<dbReference type="CDD" id="cd14273">
    <property type="entry name" value="UBA_TAP-C_like"/>
    <property type="match status" value="1"/>
</dbReference>
<proteinExistence type="predicted"/>
<dbReference type="Proteomes" id="UP000799439">
    <property type="component" value="Unassembled WGS sequence"/>
</dbReference>
<dbReference type="PANTHER" id="PTHR39597">
    <property type="entry name" value="UBA DOMAIN-CONTAINING PROTEIN RUP1"/>
    <property type="match status" value="1"/>
</dbReference>
<feature type="region of interest" description="Disordered" evidence="1">
    <location>
        <begin position="726"/>
        <end position="800"/>
    </location>
</feature>
<evidence type="ECO:0000313" key="3">
    <source>
        <dbReference type="Proteomes" id="UP000799439"/>
    </source>
</evidence>